<dbReference type="InterPro" id="IPR036019">
    <property type="entry name" value="MscL_channel"/>
</dbReference>
<dbReference type="NCBIfam" id="NF010557">
    <property type="entry name" value="PRK13952.1"/>
    <property type="match status" value="1"/>
</dbReference>
<evidence type="ECO:0000256" key="9">
    <source>
        <dbReference type="HAMAP-Rule" id="MF_00115"/>
    </source>
</evidence>
<dbReference type="HAMAP" id="MF_00115">
    <property type="entry name" value="MscL"/>
    <property type="match status" value="1"/>
</dbReference>
<evidence type="ECO:0000256" key="8">
    <source>
        <dbReference type="ARBA" id="ARBA00023303"/>
    </source>
</evidence>
<dbReference type="PANTHER" id="PTHR30266">
    <property type="entry name" value="MECHANOSENSITIVE CHANNEL MSCL"/>
    <property type="match status" value="1"/>
</dbReference>
<organism evidence="10 11">
    <name type="scientific">Tistrella bauzanensis</name>
    <dbReference type="NCBI Taxonomy" id="657419"/>
    <lineage>
        <taxon>Bacteria</taxon>
        <taxon>Pseudomonadati</taxon>
        <taxon>Pseudomonadota</taxon>
        <taxon>Alphaproteobacteria</taxon>
        <taxon>Geminicoccales</taxon>
        <taxon>Geminicoccaceae</taxon>
        <taxon>Tistrella</taxon>
    </lineage>
</organism>
<comment type="similarity">
    <text evidence="9">Belongs to the MscL family.</text>
</comment>
<feature type="transmembrane region" description="Helical" evidence="9">
    <location>
        <begin position="85"/>
        <end position="103"/>
    </location>
</feature>
<reference evidence="11" key="1">
    <citation type="journal article" date="2019" name="Int. J. Syst. Evol. Microbiol.">
        <title>The Global Catalogue of Microorganisms (GCM) 10K type strain sequencing project: providing services to taxonomists for standard genome sequencing and annotation.</title>
        <authorList>
            <consortium name="The Broad Institute Genomics Platform"/>
            <consortium name="The Broad Institute Genome Sequencing Center for Infectious Disease"/>
            <person name="Wu L."/>
            <person name="Ma J."/>
        </authorList>
    </citation>
    <scope>NUCLEOTIDE SEQUENCE [LARGE SCALE GENOMIC DNA]</scope>
    <source>
        <strain evidence="11">CGMCC 1.10188</strain>
    </source>
</reference>
<keyword evidence="9" id="KW-0997">Cell inner membrane</keyword>
<sequence>MKIINEFREFAVKGNAFDLAVGVIIGAAFGSIVTSLVNDIIMPPIGFITGGIDFSDIFINLSEVEYTSLAAAKEAGAATINIGVFINRVISFLIVAWVLFLLVRQMNRMKRREEAAQVPPTPAAPPPPAPELVVLEQIRDLLARDQAGGPGAGRSPTTGRPQS</sequence>
<comment type="function">
    <text evidence="9">Channel that opens in response to stretch forces in the membrane lipid bilayer. May participate in the regulation of osmotic pressure changes within the cell.</text>
</comment>
<feature type="transmembrane region" description="Helical" evidence="9">
    <location>
        <begin position="16"/>
        <end position="37"/>
    </location>
</feature>
<evidence type="ECO:0000256" key="6">
    <source>
        <dbReference type="ARBA" id="ARBA00023065"/>
    </source>
</evidence>
<keyword evidence="6 9" id="KW-0406">Ion transport</keyword>
<dbReference type="PANTHER" id="PTHR30266:SF2">
    <property type="entry name" value="LARGE-CONDUCTANCE MECHANOSENSITIVE CHANNEL"/>
    <property type="match status" value="1"/>
</dbReference>
<evidence type="ECO:0000313" key="11">
    <source>
        <dbReference type="Proteomes" id="UP000603352"/>
    </source>
</evidence>
<dbReference type="EMBL" id="BMDZ01000029">
    <property type="protein sequence ID" value="GGB43648.1"/>
    <property type="molecule type" value="Genomic_DNA"/>
</dbReference>
<dbReference type="InterPro" id="IPR001185">
    <property type="entry name" value="MS_channel"/>
</dbReference>
<dbReference type="Proteomes" id="UP000603352">
    <property type="component" value="Unassembled WGS sequence"/>
</dbReference>
<dbReference type="Pfam" id="PF01741">
    <property type="entry name" value="MscL"/>
    <property type="match status" value="1"/>
</dbReference>
<dbReference type="NCBIfam" id="NF001843">
    <property type="entry name" value="PRK00567.1-4"/>
    <property type="match status" value="1"/>
</dbReference>
<dbReference type="PRINTS" id="PR01264">
    <property type="entry name" value="MECHCHANNEL"/>
</dbReference>
<keyword evidence="3 9" id="KW-1003">Cell membrane</keyword>
<keyword evidence="7 9" id="KW-0472">Membrane</keyword>
<dbReference type="InterPro" id="IPR037673">
    <property type="entry name" value="MSC/AndL"/>
</dbReference>
<evidence type="ECO:0000256" key="1">
    <source>
        <dbReference type="ARBA" id="ARBA00004141"/>
    </source>
</evidence>
<evidence type="ECO:0000256" key="4">
    <source>
        <dbReference type="ARBA" id="ARBA00022692"/>
    </source>
</evidence>
<comment type="subunit">
    <text evidence="9">Homopentamer.</text>
</comment>
<evidence type="ECO:0000313" key="10">
    <source>
        <dbReference type="EMBL" id="GGB43648.1"/>
    </source>
</evidence>
<keyword evidence="8 9" id="KW-0407">Ion channel</keyword>
<gene>
    <name evidence="9 10" type="primary">mscL</name>
    <name evidence="10" type="ORF">GCM10011505_26210</name>
</gene>
<dbReference type="Gene3D" id="1.10.1200.120">
    <property type="entry name" value="Large-conductance mechanosensitive channel, MscL, domain 1"/>
    <property type="match status" value="1"/>
</dbReference>
<evidence type="ECO:0000256" key="3">
    <source>
        <dbReference type="ARBA" id="ARBA00022475"/>
    </source>
</evidence>
<comment type="caution">
    <text evidence="10">The sequence shown here is derived from an EMBL/GenBank/DDBJ whole genome shotgun (WGS) entry which is preliminary data.</text>
</comment>
<keyword evidence="2 9" id="KW-0813">Transport</keyword>
<name>A0ABQ1IL91_9PROT</name>
<evidence type="ECO:0000256" key="7">
    <source>
        <dbReference type="ARBA" id="ARBA00023136"/>
    </source>
</evidence>
<keyword evidence="11" id="KW-1185">Reference proteome</keyword>
<comment type="subcellular location">
    <subcellularLocation>
        <location evidence="9">Cell inner membrane</location>
        <topology evidence="9">Multi-pass membrane protein</topology>
    </subcellularLocation>
    <subcellularLocation>
        <location evidence="1">Membrane</location>
        <topology evidence="1">Multi-pass membrane protein</topology>
    </subcellularLocation>
</comment>
<dbReference type="NCBIfam" id="TIGR00220">
    <property type="entry name" value="mscL"/>
    <property type="match status" value="1"/>
</dbReference>
<keyword evidence="5 9" id="KW-1133">Transmembrane helix</keyword>
<proteinExistence type="inferred from homology"/>
<dbReference type="SUPFAM" id="SSF81330">
    <property type="entry name" value="Gated mechanosensitive channel"/>
    <property type="match status" value="1"/>
</dbReference>
<keyword evidence="4 9" id="KW-0812">Transmembrane</keyword>
<protein>
    <recommendedName>
        <fullName evidence="9">Large-conductance mechanosensitive channel</fullName>
    </recommendedName>
</protein>
<evidence type="ECO:0000256" key="5">
    <source>
        <dbReference type="ARBA" id="ARBA00022989"/>
    </source>
</evidence>
<accession>A0ABQ1IL91</accession>
<evidence type="ECO:0000256" key="2">
    <source>
        <dbReference type="ARBA" id="ARBA00022448"/>
    </source>
</evidence>